<feature type="compositionally biased region" description="Acidic residues" evidence="2">
    <location>
        <begin position="475"/>
        <end position="484"/>
    </location>
</feature>
<evidence type="ECO:0000256" key="1">
    <source>
        <dbReference type="ARBA" id="ARBA00007764"/>
    </source>
</evidence>
<name>A0AAN6GF89_9BASI</name>
<feature type="compositionally biased region" description="Basic and acidic residues" evidence="2">
    <location>
        <begin position="802"/>
        <end position="813"/>
    </location>
</feature>
<dbReference type="InterPro" id="IPR006993">
    <property type="entry name" value="Glut_rich_SH3-bd"/>
</dbReference>
<protein>
    <recommendedName>
        <fullName evidence="5">SH3 domain-containing protein</fullName>
    </recommendedName>
</protein>
<comment type="similarity">
    <text evidence="1">Belongs to the SH3BGR family.</text>
</comment>
<dbReference type="AlphaFoldDB" id="A0AAN6GF89"/>
<dbReference type="PANTHER" id="PTHR12232">
    <property type="entry name" value="SH3 DOMAIN-BINDING GLUTAMIC ACID-RICH-LIKE PROTEIN"/>
    <property type="match status" value="1"/>
</dbReference>
<feature type="region of interest" description="Disordered" evidence="2">
    <location>
        <begin position="443"/>
        <end position="894"/>
    </location>
</feature>
<feature type="compositionally biased region" description="Acidic residues" evidence="2">
    <location>
        <begin position="635"/>
        <end position="644"/>
    </location>
</feature>
<feature type="compositionally biased region" description="Acidic residues" evidence="2">
    <location>
        <begin position="666"/>
        <end position="677"/>
    </location>
</feature>
<dbReference type="EMBL" id="JAPDMQ010000046">
    <property type="protein sequence ID" value="KAK0538341.1"/>
    <property type="molecule type" value="Genomic_DNA"/>
</dbReference>
<accession>A0AAN6GF89</accession>
<comment type="caution">
    <text evidence="3">The sequence shown here is derived from an EMBL/GenBank/DDBJ whole genome shotgun (WGS) entry which is preliminary data.</text>
</comment>
<dbReference type="GO" id="GO:0005737">
    <property type="term" value="C:cytoplasm"/>
    <property type="evidence" value="ECO:0007669"/>
    <property type="project" value="TreeGrafter"/>
</dbReference>
<feature type="compositionally biased region" description="Basic and acidic residues" evidence="2">
    <location>
        <begin position="533"/>
        <end position="551"/>
    </location>
</feature>
<dbReference type="Gene3D" id="3.40.30.10">
    <property type="entry name" value="Glutaredoxin"/>
    <property type="match status" value="2"/>
</dbReference>
<feature type="compositionally biased region" description="Low complexity" evidence="2">
    <location>
        <begin position="745"/>
        <end position="756"/>
    </location>
</feature>
<feature type="compositionally biased region" description="Low complexity" evidence="2">
    <location>
        <begin position="814"/>
        <end position="823"/>
    </location>
</feature>
<dbReference type="SUPFAM" id="SSF52833">
    <property type="entry name" value="Thioredoxin-like"/>
    <property type="match status" value="2"/>
</dbReference>
<gene>
    <name evidence="3" type="ORF">OC842_001317</name>
</gene>
<dbReference type="PANTHER" id="PTHR12232:SF0">
    <property type="entry name" value="THIOREDOXIN DOMAIN-CONTAINING PROTEIN"/>
    <property type="match status" value="1"/>
</dbReference>
<feature type="compositionally biased region" description="Acidic residues" evidence="2">
    <location>
        <begin position="938"/>
        <end position="958"/>
    </location>
</feature>
<feature type="region of interest" description="Disordered" evidence="2">
    <location>
        <begin position="919"/>
        <end position="985"/>
    </location>
</feature>
<feature type="compositionally biased region" description="Low complexity" evidence="2">
    <location>
        <begin position="679"/>
        <end position="700"/>
    </location>
</feature>
<evidence type="ECO:0000313" key="3">
    <source>
        <dbReference type="EMBL" id="KAK0538341.1"/>
    </source>
</evidence>
<reference evidence="3" key="1">
    <citation type="journal article" date="2023" name="PhytoFront">
        <title>Draft Genome Resources of Seven Strains of Tilletia horrida, Causal Agent of Kernel Smut of Rice.</title>
        <authorList>
            <person name="Khanal S."/>
            <person name="Antony Babu S."/>
            <person name="Zhou X.G."/>
        </authorList>
    </citation>
    <scope>NUCLEOTIDE SEQUENCE</scope>
    <source>
        <strain evidence="3">TX3</strain>
    </source>
</reference>
<keyword evidence="4" id="KW-1185">Reference proteome</keyword>
<feature type="compositionally biased region" description="Gly residues" evidence="2">
    <location>
        <begin position="959"/>
        <end position="968"/>
    </location>
</feature>
<feature type="compositionally biased region" description="Low complexity" evidence="2">
    <location>
        <begin position="768"/>
        <end position="801"/>
    </location>
</feature>
<feature type="compositionally biased region" description="Gly residues" evidence="2">
    <location>
        <begin position="824"/>
        <end position="838"/>
    </location>
</feature>
<evidence type="ECO:0000313" key="4">
    <source>
        <dbReference type="Proteomes" id="UP001176521"/>
    </source>
</evidence>
<feature type="compositionally biased region" description="Basic residues" evidence="2">
    <location>
        <begin position="701"/>
        <end position="710"/>
    </location>
</feature>
<evidence type="ECO:0000256" key="2">
    <source>
        <dbReference type="SAM" id="MobiDB-lite"/>
    </source>
</evidence>
<proteinExistence type="inferred from homology"/>
<organism evidence="3 4">
    <name type="scientific">Tilletia horrida</name>
    <dbReference type="NCBI Taxonomy" id="155126"/>
    <lineage>
        <taxon>Eukaryota</taxon>
        <taxon>Fungi</taxon>
        <taxon>Dikarya</taxon>
        <taxon>Basidiomycota</taxon>
        <taxon>Ustilaginomycotina</taxon>
        <taxon>Exobasidiomycetes</taxon>
        <taxon>Tilletiales</taxon>
        <taxon>Tilletiaceae</taxon>
        <taxon>Tilletia</taxon>
    </lineage>
</organism>
<feature type="compositionally biased region" description="Basic and acidic residues" evidence="2">
    <location>
        <begin position="485"/>
        <end position="521"/>
    </location>
</feature>
<feature type="compositionally biased region" description="Basic and acidic residues" evidence="2">
    <location>
        <begin position="582"/>
        <end position="592"/>
    </location>
</feature>
<evidence type="ECO:0008006" key="5">
    <source>
        <dbReference type="Google" id="ProtNLM"/>
    </source>
</evidence>
<dbReference type="InterPro" id="IPR036249">
    <property type="entry name" value="Thioredoxin-like_sf"/>
</dbReference>
<dbReference type="InterPro" id="IPR051033">
    <property type="entry name" value="SH3BGR"/>
</dbReference>
<sequence length="985" mass="101672">MAAAPLPAVELFSTSILSNHAVRKRHERYTSVLTIKKIPYVYHDMASDEDAKQRWRSKARDPTIPGLLVHNEWRGTFAEFEEAVEFNELDFFLAIDHERLKREQALMAANGDAATAGESNGEAKAEDQAAAAATAANTSGASSANGTAATVAAAAPAKYTGDAPPPFAPEGSGKRRSLNADDFLKALGIDESSLDINDAELAELLNDSSLRQANRDTATKLGVTEGDGAASNGGLRSNAAQGIGASAAARNAERKAQRAAMSAEQLKGEGLGPLAEGAPVELFTTSLLSNTGVRERHERFLEVLSSHQIHFRKYDLIVDDDAKRRWRARTRDPQLPGILVHGEWRGSFAEFDAAASQGADALNRWLNIDSRLADASVRAAAKSTAAATAAAAAGEDASAAEPANGGASSKRFSLAVDDFLASLGVADLTLDDAAVDQLLNGEGVPNVPGGQGAPIVPPLRTAPASAPAPEHSAIQEEDEEEEGEEPKKEEAAAVEVEEKPQEADKEAVGDEVAIKEQDKAPEQAMVDVPADAEDGKKIVDKEEGEEGEKADASIAAVAEEEEALTKAADGEVADEVAAEAKPAGEEAKKAEAEASAVEPLEPLTSADETTTDPEAAKEPTPIGAVIAEEVQLADIPDEDEEADADAGPIVPAKEEEKELPTPMPDETTDPSTLEEEVGASSALASTSPSSPTAASSPAATMRKHPRKSKSRAANSSMSPDVDEAEEEGVFTGRRGMDFQRPSAYALEPSASLSAIPPASPDGGLLMPRSVSTSSALSSSSRNRSGSGSAKKGLGSRLSSMKFGKDRDKDKDRGLSASGSSSSGFGNGDDAGADGGSPSGGLRSRASREGLFKSRSRSPASAGRFKPSSSNAPPVPAMPSSRVLSRHASGGVGAALRAERTLSQILRDADEAMRTADAQIAGVDSDGAGAGAGGLVGGDGEDEEDEEGAGMSEAEDGLEEGGPGTGSGGRSRAPDPFGEDQVKVGG</sequence>
<dbReference type="Proteomes" id="UP001176521">
    <property type="component" value="Unassembled WGS sequence"/>
</dbReference>
<feature type="compositionally biased region" description="Gly residues" evidence="2">
    <location>
        <begin position="927"/>
        <end position="937"/>
    </location>
</feature>
<dbReference type="Pfam" id="PF04908">
    <property type="entry name" value="SH3BGR"/>
    <property type="match status" value="1"/>
</dbReference>